<name>A0A8J2VU82_9NEOP</name>
<organism evidence="19 20">
    <name type="scientific">Danaus chrysippus</name>
    <name type="common">African queen</name>
    <dbReference type="NCBI Taxonomy" id="151541"/>
    <lineage>
        <taxon>Eukaryota</taxon>
        <taxon>Metazoa</taxon>
        <taxon>Ecdysozoa</taxon>
        <taxon>Arthropoda</taxon>
        <taxon>Hexapoda</taxon>
        <taxon>Insecta</taxon>
        <taxon>Pterygota</taxon>
        <taxon>Neoptera</taxon>
        <taxon>Endopterygota</taxon>
        <taxon>Lepidoptera</taxon>
        <taxon>Glossata</taxon>
        <taxon>Ditrysia</taxon>
        <taxon>Papilionoidea</taxon>
        <taxon>Nymphalidae</taxon>
        <taxon>Danainae</taxon>
        <taxon>Danaini</taxon>
        <taxon>Danaina</taxon>
        <taxon>Danaus</taxon>
        <taxon>Anosia</taxon>
    </lineage>
</organism>
<feature type="transmembrane region" description="Helical" evidence="16">
    <location>
        <begin position="151"/>
        <end position="178"/>
    </location>
</feature>
<dbReference type="EMBL" id="CAKASE010000055">
    <property type="protein sequence ID" value="CAG9566016.1"/>
    <property type="molecule type" value="Genomic_DNA"/>
</dbReference>
<evidence type="ECO:0000313" key="19">
    <source>
        <dbReference type="EMBL" id="CAG9566016.1"/>
    </source>
</evidence>
<feature type="transmembrane region" description="Helical" evidence="16">
    <location>
        <begin position="436"/>
        <end position="458"/>
    </location>
</feature>
<keyword evidence="14" id="KW-0868">Chloride</keyword>
<dbReference type="GO" id="GO:1990573">
    <property type="term" value="P:potassium ion import across plasma membrane"/>
    <property type="evidence" value="ECO:0007669"/>
    <property type="project" value="TreeGrafter"/>
</dbReference>
<comment type="caution">
    <text evidence="19">The sequence shown here is derived from an EMBL/GenBank/DDBJ whole genome shotgun (WGS) entry which is preliminary data.</text>
</comment>
<dbReference type="GO" id="GO:0055064">
    <property type="term" value="P:chloride ion homeostasis"/>
    <property type="evidence" value="ECO:0007669"/>
    <property type="project" value="TreeGrafter"/>
</dbReference>
<feature type="transmembrane region" description="Helical" evidence="16">
    <location>
        <begin position="273"/>
        <end position="291"/>
    </location>
</feature>
<feature type="domain" description="Amino acid permease/ SLC12A" evidence="17">
    <location>
        <begin position="125"/>
        <end position="629"/>
    </location>
</feature>
<dbReference type="InterPro" id="IPR004841">
    <property type="entry name" value="AA-permease/SLC12A_dom"/>
</dbReference>
<dbReference type="OrthoDB" id="2020542at2759"/>
<evidence type="ECO:0000256" key="11">
    <source>
        <dbReference type="ARBA" id="ARBA00023136"/>
    </source>
</evidence>
<feature type="transmembrane region" description="Helical" evidence="16">
    <location>
        <begin position="363"/>
        <end position="387"/>
    </location>
</feature>
<sequence>MSDNRFTVSTVESECKKNGIHMGASIIGRPLRTSLETVERGDPNSQSDTWLHDAGWRRKRSLAQLTREALPRMENYRNSKRALKRPSLGELHGDHLITEEDEKQCQRETKSPTPAHGIKLGWIQGVLIPCLLNIWGVMLFLRISWVVSQAGIGLTLIIIAISAVVCVITTLSMSAICTNGEVKGGGIYYIISRSLGPEFGASVGIIFAFANAVAASMNTIGFCDSLNDLLRIQGVKIIDNGVNDVRIVGAVALVVMCIICAVGMDWESKAQNFLIAIIVGAMVDFIVGTLMGPKDASDVAHGFVGLSAATLSENFNPDFRFSEGLHQDFFSVFAIFFPSVTGIQAGANISGDLKDPASAIPKGTLLALLISMVSYALMVLFSGGGALRDASGNISDLIMANGTIVNYTGLSNCVNSLNGCGYGLHNSYSVMQLMSAWGPLIYGGCWAATLSTALTNLLSVPRLIQALGVDRIYPGLIFFSKPYGKHGEPYRGYVLTFIVSLMFLLIADLNTIAPLISNFYLASYALINFCTFHAALVRPLGWRPTFRYYNVWLSMSGFLMCVAIMFLISWIMSLVTFAVFFTLYLIVHYRKPDVNWGSSTQAQMYKTALSSAHNLARTGEHVKNYWPQLLVLAGKPSDRPALVDLGNLITKSGSLMMIGDISQKKLSYKERVHRSRCGDEWLRGRKVRAFCTSVNGFSFESGARALMQAAGVGRLAPNVLLMGYKADWATAPAADLESYFNVLHTAFETRLAVAIVRVAGGLDYSAVEGQGEGGLDGQGEGGALTATSSGSGDLRIKRPQAQIMHADSDLDIRSTATTGSQPSSRHNLNLLTLTTSRSFTISEKSDTKEKKKDKKLFDIQRQVIYKSSSGVEVSMEQLSQMTLFKRKQESGTLDVWWLYDDGGLTILLPYIVSQRAAWQRCKLRIFALANRRHEMELEERNMANLLAKFRIDYSSLTMVQDIMEPPQAETKKLFEDIIKGFTDGKGECSIPQSELSTLCEKTHRQLRLRELLLANSSNAQLVVMSLPMPRKGSVSAPLYMAWLEVMSRDLPPMLFVRGNQTSVLTFYS</sequence>
<feature type="compositionally biased region" description="Gly residues" evidence="15">
    <location>
        <begin position="773"/>
        <end position="782"/>
    </location>
</feature>
<dbReference type="PANTHER" id="PTHR11827">
    <property type="entry name" value="SOLUTE CARRIER FAMILY 12, CATION COTRANSPORTERS"/>
    <property type="match status" value="1"/>
</dbReference>
<feature type="transmembrane region" description="Helical" evidence="16">
    <location>
        <begin position="120"/>
        <end position="145"/>
    </location>
</feature>
<evidence type="ECO:0000256" key="14">
    <source>
        <dbReference type="ARBA" id="ARBA00023214"/>
    </source>
</evidence>
<evidence type="ECO:0000256" key="13">
    <source>
        <dbReference type="ARBA" id="ARBA00023201"/>
    </source>
</evidence>
<protein>
    <submittedName>
        <fullName evidence="19">(African queen) hypothetical protein</fullName>
    </submittedName>
</protein>
<comment type="similarity">
    <text evidence="2">Belongs to the SLC12A transporter family.</text>
</comment>
<dbReference type="InterPro" id="IPR018491">
    <property type="entry name" value="SLC12_C"/>
</dbReference>
<evidence type="ECO:0000259" key="18">
    <source>
        <dbReference type="Pfam" id="PF03522"/>
    </source>
</evidence>
<dbReference type="Gene3D" id="1.20.1740.10">
    <property type="entry name" value="Amino acid/polyamine transporter I"/>
    <property type="match status" value="1"/>
</dbReference>
<keyword evidence="13" id="KW-0739">Sodium transport</keyword>
<keyword evidence="6" id="KW-0769">Symport</keyword>
<dbReference type="GO" id="GO:0008511">
    <property type="term" value="F:sodium:potassium:chloride symporter activity"/>
    <property type="evidence" value="ECO:0007669"/>
    <property type="project" value="TreeGrafter"/>
</dbReference>
<keyword evidence="9" id="KW-0915">Sodium</keyword>
<keyword evidence="20" id="KW-1185">Reference proteome</keyword>
<evidence type="ECO:0000256" key="1">
    <source>
        <dbReference type="ARBA" id="ARBA00004141"/>
    </source>
</evidence>
<evidence type="ECO:0000256" key="6">
    <source>
        <dbReference type="ARBA" id="ARBA00022847"/>
    </source>
</evidence>
<evidence type="ECO:0000256" key="15">
    <source>
        <dbReference type="SAM" id="MobiDB-lite"/>
    </source>
</evidence>
<proteinExistence type="inferred from homology"/>
<evidence type="ECO:0000256" key="3">
    <source>
        <dbReference type="ARBA" id="ARBA00022448"/>
    </source>
</evidence>
<feature type="transmembrane region" description="Helical" evidence="16">
    <location>
        <begin position="247"/>
        <end position="266"/>
    </location>
</feature>
<comment type="subcellular location">
    <subcellularLocation>
        <location evidence="1">Membrane</location>
        <topology evidence="1">Multi-pass membrane protein</topology>
    </subcellularLocation>
</comment>
<feature type="region of interest" description="Disordered" evidence="15">
    <location>
        <begin position="773"/>
        <end position="792"/>
    </location>
</feature>
<evidence type="ECO:0000256" key="5">
    <source>
        <dbReference type="ARBA" id="ARBA00022692"/>
    </source>
</evidence>
<keyword evidence="5 16" id="KW-0812">Transmembrane</keyword>
<evidence type="ECO:0000256" key="12">
    <source>
        <dbReference type="ARBA" id="ARBA00023180"/>
    </source>
</evidence>
<dbReference type="Proteomes" id="UP000789524">
    <property type="component" value="Unassembled WGS sequence"/>
</dbReference>
<accession>A0A8J2VU82</accession>
<feature type="domain" description="SLC12A transporter C-terminal" evidence="18">
    <location>
        <begin position="639"/>
        <end position="1068"/>
    </location>
</feature>
<evidence type="ECO:0000313" key="20">
    <source>
        <dbReference type="Proteomes" id="UP000789524"/>
    </source>
</evidence>
<dbReference type="Pfam" id="PF03522">
    <property type="entry name" value="SLC12"/>
    <property type="match status" value="1"/>
</dbReference>
<feature type="transmembrane region" description="Helical" evidence="16">
    <location>
        <begin position="558"/>
        <end position="587"/>
    </location>
</feature>
<feature type="transmembrane region" description="Helical" evidence="16">
    <location>
        <begin position="199"/>
        <end position="220"/>
    </location>
</feature>
<gene>
    <name evidence="19" type="ORF">DCHRY22_LOCUS6747</name>
</gene>
<dbReference type="AlphaFoldDB" id="A0A8J2VU82"/>
<evidence type="ECO:0000256" key="10">
    <source>
        <dbReference type="ARBA" id="ARBA00023065"/>
    </source>
</evidence>
<dbReference type="PRINTS" id="PR01207">
    <property type="entry name" value="NAKCLTRNSPRT"/>
</dbReference>
<keyword evidence="8 16" id="KW-1133">Transmembrane helix</keyword>
<keyword evidence="11 16" id="KW-0472">Membrane</keyword>
<dbReference type="GO" id="GO:0055078">
    <property type="term" value="P:sodium ion homeostasis"/>
    <property type="evidence" value="ECO:0007669"/>
    <property type="project" value="TreeGrafter"/>
</dbReference>
<evidence type="ECO:0000256" key="7">
    <source>
        <dbReference type="ARBA" id="ARBA00022958"/>
    </source>
</evidence>
<feature type="compositionally biased region" description="Low complexity" evidence="15">
    <location>
        <begin position="783"/>
        <end position="792"/>
    </location>
</feature>
<evidence type="ECO:0000256" key="4">
    <source>
        <dbReference type="ARBA" id="ARBA00022538"/>
    </source>
</evidence>
<dbReference type="GO" id="GO:0016020">
    <property type="term" value="C:membrane"/>
    <property type="evidence" value="ECO:0007669"/>
    <property type="project" value="UniProtKB-SubCell"/>
</dbReference>
<dbReference type="InterPro" id="IPR002443">
    <property type="entry name" value="SLC12A1/SLC12A2"/>
</dbReference>
<dbReference type="GO" id="GO:0055075">
    <property type="term" value="P:potassium ion homeostasis"/>
    <property type="evidence" value="ECO:0007669"/>
    <property type="project" value="TreeGrafter"/>
</dbReference>
<dbReference type="PANTHER" id="PTHR11827:SF48">
    <property type="entry name" value="GH09711P"/>
    <property type="match status" value="1"/>
</dbReference>
<evidence type="ECO:0000256" key="2">
    <source>
        <dbReference type="ARBA" id="ARBA00010593"/>
    </source>
</evidence>
<keyword evidence="4" id="KW-0633">Potassium transport</keyword>
<evidence type="ECO:0000256" key="16">
    <source>
        <dbReference type="SAM" id="Phobius"/>
    </source>
</evidence>
<keyword evidence="10" id="KW-0406">Ion transport</keyword>
<evidence type="ECO:0000256" key="9">
    <source>
        <dbReference type="ARBA" id="ARBA00023053"/>
    </source>
</evidence>
<keyword evidence="3" id="KW-0813">Transport</keyword>
<dbReference type="Pfam" id="PF00324">
    <property type="entry name" value="AA_permease"/>
    <property type="match status" value="1"/>
</dbReference>
<feature type="transmembrane region" description="Helical" evidence="16">
    <location>
        <begin position="329"/>
        <end position="351"/>
    </location>
</feature>
<reference evidence="19" key="1">
    <citation type="submission" date="2021-09" db="EMBL/GenBank/DDBJ databases">
        <authorList>
            <person name="Martin H S."/>
        </authorList>
    </citation>
    <scope>NUCLEOTIDE SEQUENCE</scope>
</reference>
<evidence type="ECO:0000256" key="8">
    <source>
        <dbReference type="ARBA" id="ARBA00022989"/>
    </source>
</evidence>
<keyword evidence="7" id="KW-0630">Potassium</keyword>
<keyword evidence="12" id="KW-0325">Glycoprotein</keyword>
<feature type="transmembrane region" description="Helical" evidence="16">
    <location>
        <begin position="490"/>
        <end position="507"/>
    </location>
</feature>
<dbReference type="InterPro" id="IPR004842">
    <property type="entry name" value="SLC12A_fam"/>
</dbReference>
<feature type="transmembrane region" description="Helical" evidence="16">
    <location>
        <begin position="519"/>
        <end position="537"/>
    </location>
</feature>
<dbReference type="NCBIfam" id="TIGR00930">
    <property type="entry name" value="2a30"/>
    <property type="match status" value="1"/>
</dbReference>
<dbReference type="GO" id="GO:0006884">
    <property type="term" value="P:cell volume homeostasis"/>
    <property type="evidence" value="ECO:0007669"/>
    <property type="project" value="TreeGrafter"/>
</dbReference>
<dbReference type="FunFam" id="1.20.1740.10:FF:000022">
    <property type="entry name" value="Bumetanide-sensitive na-k-cl cotransport protein"/>
    <property type="match status" value="1"/>
</dbReference>
<evidence type="ECO:0000259" key="17">
    <source>
        <dbReference type="Pfam" id="PF00324"/>
    </source>
</evidence>